<dbReference type="NCBIfam" id="TIGR00229">
    <property type="entry name" value="sensory_box"/>
    <property type="match status" value="1"/>
</dbReference>
<keyword evidence="6" id="KW-1185">Reference proteome</keyword>
<accession>A0ABT6R2F5</accession>
<dbReference type="CDD" id="cd01948">
    <property type="entry name" value="EAL"/>
    <property type="match status" value="1"/>
</dbReference>
<dbReference type="Proteomes" id="UP001243286">
    <property type="component" value="Unassembled WGS sequence"/>
</dbReference>
<feature type="domain" description="PAS" evidence="2">
    <location>
        <begin position="29"/>
        <end position="91"/>
    </location>
</feature>
<evidence type="ECO:0000259" key="2">
    <source>
        <dbReference type="PROSITE" id="PS50112"/>
    </source>
</evidence>
<feature type="region of interest" description="Disordered" evidence="1">
    <location>
        <begin position="264"/>
        <end position="283"/>
    </location>
</feature>
<dbReference type="Gene3D" id="3.20.20.450">
    <property type="entry name" value="EAL domain"/>
    <property type="match status" value="1"/>
</dbReference>
<dbReference type="PANTHER" id="PTHR44757">
    <property type="entry name" value="DIGUANYLATE CYCLASE DGCP"/>
    <property type="match status" value="1"/>
</dbReference>
<dbReference type="PROSITE" id="PS50887">
    <property type="entry name" value="GGDEF"/>
    <property type="match status" value="1"/>
</dbReference>
<dbReference type="SUPFAM" id="SSF141868">
    <property type="entry name" value="EAL domain-like"/>
    <property type="match status" value="1"/>
</dbReference>
<dbReference type="InterPro" id="IPR043128">
    <property type="entry name" value="Rev_trsase/Diguanyl_cyclase"/>
</dbReference>
<dbReference type="Pfam" id="PF08448">
    <property type="entry name" value="PAS_4"/>
    <property type="match status" value="1"/>
</dbReference>
<name>A0ABT6R2F5_9BACL</name>
<dbReference type="PROSITE" id="PS50112">
    <property type="entry name" value="PAS"/>
    <property type="match status" value="1"/>
</dbReference>
<proteinExistence type="predicted"/>
<sequence>MPFFKRKNTESFINGSLDFKQLVDATHFLENHPDAVYTLNLDGQIVSYNQKLSLLLGYGGKQLQHQHFSDFISPAEAQRIAPLKQRALSGETIHFTADVLHREGHVLTMNVTNIPIYQHHVIIGIYGIARDISQHLQLRLQHTRLSAKEQLTASLPGLAFFEYETTADRLSLSTHFATLLDVSHHRLASLDYDEFLLEIHPDDRSVFEEQLTLLQKEGSSTVSCHLRMNQKQHYTQQVQCQGVRVEDERQELFSFLFRETARHTPLGGTKKTDRSQQDDVPDSTLMQQQEDIRKLSLYDHVTGLPNRMLFLEEIEHLTRKKHPFTILSLDFNQLHQINEQIGFDIGDQWLRQTSQFLTEQLPDMYCSRLAGDHYAALWTEPFDELQLKKTCLDLLSVNTTRFQIEGYELAAELAIGISPFQTEETTATELLHTANRALSRAKLKPQPAYEFYTSELDLEIYRRHQLEQSLRNAIEQKELFLEYQPKVDIWSGQILTCEALIRWDHPEWGRIPPQDFIPLSEEGHCYLPIGEWVLETVCQTLQSLLHNALPVVPISINLSSKQLLHRDFVQTIRTCLHRYQVPARYLQLELQETALLQESEFIKETLQQLHQLGIELTLDGYGSGVSSLNSLRKYPISSLKLDRSFVAQLEEDNSPAPLIKSIVYLAKEFQLTVVAEGIETLEQLDQFREFECHAVQGYLFSRPVGIEQLPVVLKQAVLVPMESMKKSPKKPLPSLHGHISITRLNGKDVNVGSSPILITRSTNRSVHFYASIRLPVNHQIELSLQLTDVVHPKTLIEPLALTELDNGLFHYSADYKIRAQSSQIMKALETSQQLKLDEFFMLS</sequence>
<dbReference type="SMART" id="SM00091">
    <property type="entry name" value="PAS"/>
    <property type="match status" value="1"/>
</dbReference>
<dbReference type="PROSITE" id="PS50883">
    <property type="entry name" value="EAL"/>
    <property type="match status" value="1"/>
</dbReference>
<organism evidence="5 6">
    <name type="scientific">Exiguobacterium antarcticum</name>
    <dbReference type="NCBI Taxonomy" id="132920"/>
    <lineage>
        <taxon>Bacteria</taxon>
        <taxon>Bacillati</taxon>
        <taxon>Bacillota</taxon>
        <taxon>Bacilli</taxon>
        <taxon>Bacillales</taxon>
        <taxon>Bacillales Family XII. Incertae Sedis</taxon>
        <taxon>Exiguobacterium</taxon>
    </lineage>
</organism>
<feature type="domain" description="GGDEF" evidence="4">
    <location>
        <begin position="322"/>
        <end position="454"/>
    </location>
</feature>
<dbReference type="InterPro" id="IPR000160">
    <property type="entry name" value="GGDEF_dom"/>
</dbReference>
<dbReference type="SMART" id="SM00052">
    <property type="entry name" value="EAL"/>
    <property type="match status" value="1"/>
</dbReference>
<gene>
    <name evidence="5" type="ORF">QK289_05550</name>
</gene>
<dbReference type="InterPro" id="IPR013656">
    <property type="entry name" value="PAS_4"/>
</dbReference>
<dbReference type="SUPFAM" id="SSF55073">
    <property type="entry name" value="Nucleotide cyclase"/>
    <property type="match status" value="1"/>
</dbReference>
<protein>
    <submittedName>
        <fullName evidence="5">EAL domain-containing protein</fullName>
    </submittedName>
</protein>
<evidence type="ECO:0000313" key="6">
    <source>
        <dbReference type="Proteomes" id="UP001243286"/>
    </source>
</evidence>
<dbReference type="CDD" id="cd01949">
    <property type="entry name" value="GGDEF"/>
    <property type="match status" value="1"/>
</dbReference>
<dbReference type="InterPro" id="IPR035919">
    <property type="entry name" value="EAL_sf"/>
</dbReference>
<dbReference type="SUPFAM" id="SSF55785">
    <property type="entry name" value="PYP-like sensor domain (PAS domain)"/>
    <property type="match status" value="1"/>
</dbReference>
<dbReference type="InterPro" id="IPR029787">
    <property type="entry name" value="Nucleotide_cyclase"/>
</dbReference>
<dbReference type="CDD" id="cd00130">
    <property type="entry name" value="PAS"/>
    <property type="match status" value="1"/>
</dbReference>
<dbReference type="InterPro" id="IPR052155">
    <property type="entry name" value="Biofilm_reg_signaling"/>
</dbReference>
<dbReference type="EMBL" id="JASBQV010000005">
    <property type="protein sequence ID" value="MDI3234464.1"/>
    <property type="molecule type" value="Genomic_DNA"/>
</dbReference>
<dbReference type="Pfam" id="PF00990">
    <property type="entry name" value="GGDEF"/>
    <property type="match status" value="1"/>
</dbReference>
<dbReference type="InterPro" id="IPR000014">
    <property type="entry name" value="PAS"/>
</dbReference>
<dbReference type="InterPro" id="IPR001633">
    <property type="entry name" value="EAL_dom"/>
</dbReference>
<dbReference type="PANTHER" id="PTHR44757:SF2">
    <property type="entry name" value="BIOFILM ARCHITECTURE MAINTENANCE PROTEIN MBAA"/>
    <property type="match status" value="1"/>
</dbReference>
<feature type="domain" description="EAL" evidence="3">
    <location>
        <begin position="463"/>
        <end position="717"/>
    </location>
</feature>
<evidence type="ECO:0000313" key="5">
    <source>
        <dbReference type="EMBL" id="MDI3234464.1"/>
    </source>
</evidence>
<evidence type="ECO:0000256" key="1">
    <source>
        <dbReference type="SAM" id="MobiDB-lite"/>
    </source>
</evidence>
<evidence type="ECO:0000259" key="3">
    <source>
        <dbReference type="PROSITE" id="PS50883"/>
    </source>
</evidence>
<dbReference type="SMART" id="SM00267">
    <property type="entry name" value="GGDEF"/>
    <property type="match status" value="1"/>
</dbReference>
<dbReference type="Gene3D" id="3.30.70.270">
    <property type="match status" value="1"/>
</dbReference>
<dbReference type="Gene3D" id="3.30.450.20">
    <property type="entry name" value="PAS domain"/>
    <property type="match status" value="2"/>
</dbReference>
<dbReference type="NCBIfam" id="TIGR00254">
    <property type="entry name" value="GGDEF"/>
    <property type="match status" value="1"/>
</dbReference>
<evidence type="ECO:0000259" key="4">
    <source>
        <dbReference type="PROSITE" id="PS50887"/>
    </source>
</evidence>
<dbReference type="InterPro" id="IPR035965">
    <property type="entry name" value="PAS-like_dom_sf"/>
</dbReference>
<reference evidence="5 6" key="1">
    <citation type="submission" date="2023-04" db="EMBL/GenBank/DDBJ databases">
        <title>Antarctic isolates genomes.</title>
        <authorList>
            <person name="Dimov S.G."/>
        </authorList>
    </citation>
    <scope>NUCLEOTIDE SEQUENCE [LARGE SCALE GENOMIC DNA]</scope>
    <source>
        <strain evidence="5 6">AL19</strain>
    </source>
</reference>
<dbReference type="Pfam" id="PF00563">
    <property type="entry name" value="EAL"/>
    <property type="match status" value="1"/>
</dbReference>
<comment type="caution">
    <text evidence="5">The sequence shown here is derived from an EMBL/GenBank/DDBJ whole genome shotgun (WGS) entry which is preliminary data.</text>
</comment>